<feature type="non-terminal residue" evidence="9">
    <location>
        <position position="1194"/>
    </location>
</feature>
<sequence>MSKKKDLSGYNYGAISSLVLTADRSALPRRDKEPDGAPETLVGRIDPKEMGSRVQRQAPKDLEKKKKKAERDEGGLPKRKGADSAFNFGYADIIEATQDVEGLTYRPRTAETREVFNLMLGIVHQTLGDQAQDIVRSAADTVLETLKSDNLKDFDKKRDIESVIGPLTGEAFSQMLNLSKKITDYGAEDDSKMDPDMERKDAEIDDELGVAVVFEDEEEEEEEEDGGFEIRDESDEEEEGAEPGAEQADAEGEDEDEEGLVIGTAGPSKKTKSTEGLSPHDIDGFWLQRLISTAYTDPVTATSKTSDALSILSSEANLRDVENSLMDLFDYEHFEIVKTLTKHRDVIVWCTKLARADENERMSVEVAMRERGKWDVITRKSTDTSYTNLVRLIIVDEIHLLHDERGPVLESILARTVRRMEQTGDYVRLVGLSATLPNYQDVATFLRVDPKKGLFYFDASYRPCALQQEFIGVTEKKAIRRYQVMNEVCYEKVLDQAGKNQTLVFVHSRKETGKTARFIRDMAIEKETITQFVKPDSASREILQTEVENCNDPLLADLLPFGFGIHHAGMSRTDRTLVEDLFADGHLQVLVCTATLAWGVNLPAHTVIIKGTQIYNPEKGRWCELSSQDVLQMLGRAGRPQFDTFGEGIIITNHSELQYYLSLMNQQLPIESQFVSKLADNLNAEIVLGTVRNRDEAVQWLGYTYLYVRMLRTPGLYGINVDYSDDDPHLTQKRVDIVHTAAVMLEKANLVKYDRKTGVFASTELGRIASHYYVTYASMSVYNQHLKPTMGMIELFRVFALSNEFKLIPEKQELAKLLERVPIPVKEGVDEPPAKINVLLQAFISGLKLEGFALVSDMVYVQQSAGRILRAMFEICLKRGWASPARAALDMCKMAEKKMWSSMTPLRQFPRVREDIIRKAEGKQFPWHRYFDLEPPELGELIGIQSAGKTIHRLVHCFPKLDLQAHVQPITRSLMRIDLTITPDFQWDEKYHGTSQAFWILVEDVDGEVILFHDQFVLRQRYAEDEHLVTVTVPMFEPVPPNYYVSVISDRWLQSETRLPVSFKHLILPEKFPPPTALLDLQSLPLSALRNKEFEAVYDGKVQTFNKIQTQVFQALYNSDDNVFIGAPAGSGKTICAEFALLRLWSKPTPQRAVCIEPFQEMVDQRVAEWRAKFGEIQGGKDIVALTGETSADL</sequence>
<evidence type="ECO:0000259" key="8">
    <source>
        <dbReference type="PROSITE" id="PS51194"/>
    </source>
</evidence>
<dbReference type="SUPFAM" id="SSF52540">
    <property type="entry name" value="P-loop containing nucleoside triphosphate hydrolases"/>
    <property type="match status" value="3"/>
</dbReference>
<dbReference type="Gene3D" id="2.60.40.150">
    <property type="entry name" value="C2 domain"/>
    <property type="match status" value="1"/>
</dbReference>
<keyword evidence="10" id="KW-1185">Reference proteome</keyword>
<feature type="compositionally biased region" description="Basic and acidic residues" evidence="6">
    <location>
        <begin position="26"/>
        <end position="35"/>
    </location>
</feature>
<feature type="compositionally biased region" description="Acidic residues" evidence="6">
    <location>
        <begin position="248"/>
        <end position="259"/>
    </location>
</feature>
<dbReference type="InterPro" id="IPR014001">
    <property type="entry name" value="Helicase_ATP-bd"/>
</dbReference>
<dbReference type="HOGENOM" id="CLU_000335_1_0_1"/>
<accession>A0A0C3QR41</accession>
<dbReference type="SMART" id="SM00973">
    <property type="entry name" value="Sec63"/>
    <property type="match status" value="1"/>
</dbReference>
<dbReference type="InterPro" id="IPR027417">
    <property type="entry name" value="P-loop_NTPase"/>
</dbReference>
<dbReference type="Pfam" id="PF00271">
    <property type="entry name" value="Helicase_C"/>
    <property type="match status" value="1"/>
</dbReference>
<organism evidence="9 10">
    <name type="scientific">Tulasnella calospora MUT 4182</name>
    <dbReference type="NCBI Taxonomy" id="1051891"/>
    <lineage>
        <taxon>Eukaryota</taxon>
        <taxon>Fungi</taxon>
        <taxon>Dikarya</taxon>
        <taxon>Basidiomycota</taxon>
        <taxon>Agaricomycotina</taxon>
        <taxon>Agaricomycetes</taxon>
        <taxon>Cantharellales</taxon>
        <taxon>Tulasnellaceae</taxon>
        <taxon>Tulasnella</taxon>
    </lineage>
</organism>
<dbReference type="SUPFAM" id="SSF158702">
    <property type="entry name" value="Sec63 N-terminal domain-like"/>
    <property type="match status" value="1"/>
</dbReference>
<dbReference type="SUPFAM" id="SSF46785">
    <property type="entry name" value="Winged helix' DNA-binding domain"/>
    <property type="match status" value="1"/>
</dbReference>
<dbReference type="InterPro" id="IPR057842">
    <property type="entry name" value="WH_MER3"/>
</dbReference>
<dbReference type="Proteomes" id="UP000054248">
    <property type="component" value="Unassembled WGS sequence"/>
</dbReference>
<dbReference type="GO" id="GO:0006397">
    <property type="term" value="P:mRNA processing"/>
    <property type="evidence" value="ECO:0007669"/>
    <property type="project" value="UniProtKB-ARBA"/>
</dbReference>
<evidence type="ECO:0000313" key="9">
    <source>
        <dbReference type="EMBL" id="KIO31116.1"/>
    </source>
</evidence>
<dbReference type="InterPro" id="IPR011545">
    <property type="entry name" value="DEAD/DEAH_box_helicase_dom"/>
</dbReference>
<dbReference type="PROSITE" id="PS51194">
    <property type="entry name" value="HELICASE_CTER"/>
    <property type="match status" value="1"/>
</dbReference>
<protein>
    <recommendedName>
        <fullName evidence="11">Helicase ATP-binding domain-containing protein</fullName>
    </recommendedName>
</protein>
<dbReference type="Gene3D" id="1.10.3380.10">
    <property type="entry name" value="Sec63 N-terminal domain-like domain"/>
    <property type="match status" value="1"/>
</dbReference>
<dbReference type="Pfam" id="PF23445">
    <property type="entry name" value="WHD_SNRNP200"/>
    <property type="match status" value="1"/>
</dbReference>
<evidence type="ECO:0000256" key="3">
    <source>
        <dbReference type="ARBA" id="ARBA00022801"/>
    </source>
</evidence>
<dbReference type="InterPro" id="IPR036390">
    <property type="entry name" value="WH_DNA-bd_sf"/>
</dbReference>
<dbReference type="GO" id="GO:0005524">
    <property type="term" value="F:ATP binding"/>
    <property type="evidence" value="ECO:0007669"/>
    <property type="project" value="UniProtKB-KW"/>
</dbReference>
<dbReference type="InterPro" id="IPR050474">
    <property type="entry name" value="Hel308_SKI2-like"/>
</dbReference>
<dbReference type="InterPro" id="IPR035892">
    <property type="entry name" value="C2_domain_sf"/>
</dbReference>
<keyword evidence="3" id="KW-0378">Hydrolase</keyword>
<dbReference type="InterPro" id="IPR048863">
    <property type="entry name" value="BRR2_plug"/>
</dbReference>
<dbReference type="CDD" id="cd18795">
    <property type="entry name" value="SF2_C_Ski2"/>
    <property type="match status" value="1"/>
</dbReference>
<dbReference type="InterPro" id="IPR041094">
    <property type="entry name" value="Brr2_helicase_PWI"/>
</dbReference>
<keyword evidence="1" id="KW-0677">Repeat</keyword>
<name>A0A0C3QR41_9AGAM</name>
<dbReference type="STRING" id="1051891.A0A0C3QR41"/>
<keyword evidence="5" id="KW-0067">ATP-binding</keyword>
<dbReference type="PANTHER" id="PTHR47961:SF4">
    <property type="entry name" value="ACTIVATING SIGNAL COINTEGRATOR 1 COMPLEX SUBUNIT 3"/>
    <property type="match status" value="1"/>
</dbReference>
<dbReference type="InterPro" id="IPR001650">
    <property type="entry name" value="Helicase_C-like"/>
</dbReference>
<dbReference type="EMBL" id="KN822966">
    <property type="protein sequence ID" value="KIO31116.1"/>
    <property type="molecule type" value="Genomic_DNA"/>
</dbReference>
<reference evidence="10" key="2">
    <citation type="submission" date="2015-01" db="EMBL/GenBank/DDBJ databases">
        <title>Evolutionary Origins and Diversification of the Mycorrhizal Mutualists.</title>
        <authorList>
            <consortium name="DOE Joint Genome Institute"/>
            <consortium name="Mycorrhizal Genomics Consortium"/>
            <person name="Kohler A."/>
            <person name="Kuo A."/>
            <person name="Nagy L.G."/>
            <person name="Floudas D."/>
            <person name="Copeland A."/>
            <person name="Barry K.W."/>
            <person name="Cichocki N."/>
            <person name="Veneault-Fourrey C."/>
            <person name="LaButti K."/>
            <person name="Lindquist E.A."/>
            <person name="Lipzen A."/>
            <person name="Lundell T."/>
            <person name="Morin E."/>
            <person name="Murat C."/>
            <person name="Riley R."/>
            <person name="Ohm R."/>
            <person name="Sun H."/>
            <person name="Tunlid A."/>
            <person name="Henrissat B."/>
            <person name="Grigoriev I.V."/>
            <person name="Hibbett D.S."/>
            <person name="Martin F."/>
        </authorList>
    </citation>
    <scope>NUCLEOTIDE SEQUENCE [LARGE SCALE GENOMIC DNA]</scope>
    <source>
        <strain evidence="10">MUT 4182</strain>
    </source>
</reference>
<dbReference type="OrthoDB" id="5575at2759"/>
<dbReference type="AlphaFoldDB" id="A0A0C3QR41"/>
<dbReference type="FunFam" id="2.60.40.150:FF:000004">
    <property type="entry name" value="RNA helicase, activating signal cointegrator 1"/>
    <property type="match status" value="1"/>
</dbReference>
<feature type="domain" description="Helicase ATP-binding" evidence="7">
    <location>
        <begin position="376"/>
        <end position="454"/>
    </location>
</feature>
<feature type="region of interest" description="Disordered" evidence="6">
    <location>
        <begin position="23"/>
        <end position="80"/>
    </location>
</feature>
<evidence type="ECO:0000313" key="10">
    <source>
        <dbReference type="Proteomes" id="UP000054248"/>
    </source>
</evidence>
<dbReference type="PROSITE" id="PS51192">
    <property type="entry name" value="HELICASE_ATP_BIND_1"/>
    <property type="match status" value="1"/>
</dbReference>
<feature type="compositionally biased region" description="Acidic residues" evidence="6">
    <location>
        <begin position="203"/>
        <end position="241"/>
    </location>
</feature>
<evidence type="ECO:0008006" key="11">
    <source>
        <dbReference type="Google" id="ProtNLM"/>
    </source>
</evidence>
<evidence type="ECO:0000256" key="5">
    <source>
        <dbReference type="ARBA" id="ARBA00022840"/>
    </source>
</evidence>
<dbReference type="Gene3D" id="3.40.50.300">
    <property type="entry name" value="P-loop containing nucleotide triphosphate hydrolases"/>
    <property type="match status" value="3"/>
</dbReference>
<evidence type="ECO:0000259" key="7">
    <source>
        <dbReference type="PROSITE" id="PS51192"/>
    </source>
</evidence>
<dbReference type="Pfam" id="PF21188">
    <property type="entry name" value="BRR2_plug"/>
    <property type="match status" value="1"/>
</dbReference>
<dbReference type="GO" id="GO:0003678">
    <property type="term" value="F:DNA helicase activity"/>
    <property type="evidence" value="ECO:0007669"/>
    <property type="project" value="TreeGrafter"/>
</dbReference>
<keyword evidence="4" id="KW-0347">Helicase</keyword>
<evidence type="ECO:0000256" key="2">
    <source>
        <dbReference type="ARBA" id="ARBA00022741"/>
    </source>
</evidence>
<dbReference type="SMART" id="SM00490">
    <property type="entry name" value="HELICc"/>
    <property type="match status" value="1"/>
</dbReference>
<evidence type="ECO:0000256" key="6">
    <source>
        <dbReference type="SAM" id="MobiDB-lite"/>
    </source>
</evidence>
<dbReference type="InterPro" id="IPR036388">
    <property type="entry name" value="WH-like_DNA-bd_sf"/>
</dbReference>
<dbReference type="Pfam" id="PF00270">
    <property type="entry name" value="DEAD"/>
    <property type="match status" value="1"/>
</dbReference>
<dbReference type="Pfam" id="PF02889">
    <property type="entry name" value="Sec63"/>
    <property type="match status" value="1"/>
</dbReference>
<reference evidence="9 10" key="1">
    <citation type="submission" date="2014-04" db="EMBL/GenBank/DDBJ databases">
        <authorList>
            <consortium name="DOE Joint Genome Institute"/>
            <person name="Kuo A."/>
            <person name="Girlanda M."/>
            <person name="Perotto S."/>
            <person name="Kohler A."/>
            <person name="Nagy L.G."/>
            <person name="Floudas D."/>
            <person name="Copeland A."/>
            <person name="Barry K.W."/>
            <person name="Cichocki N."/>
            <person name="Veneault-Fourrey C."/>
            <person name="LaButti K."/>
            <person name="Lindquist E.A."/>
            <person name="Lipzen A."/>
            <person name="Lundell T."/>
            <person name="Morin E."/>
            <person name="Murat C."/>
            <person name="Sun H."/>
            <person name="Tunlid A."/>
            <person name="Henrissat B."/>
            <person name="Grigoriev I.V."/>
            <person name="Hibbett D.S."/>
            <person name="Martin F."/>
            <person name="Nordberg H.P."/>
            <person name="Cantor M.N."/>
            <person name="Hua S.X."/>
        </authorList>
    </citation>
    <scope>NUCLEOTIDE SEQUENCE [LARGE SCALE GENOMIC DNA]</scope>
    <source>
        <strain evidence="9 10">MUT 4182</strain>
    </source>
</reference>
<dbReference type="FunFam" id="1.10.10.10:FF:000024">
    <property type="entry name" value="U5 small nuclear ribonucleoprotein helicase"/>
    <property type="match status" value="1"/>
</dbReference>
<feature type="compositionally biased region" description="Basic and acidic residues" evidence="6">
    <location>
        <begin position="58"/>
        <end position="80"/>
    </location>
</feature>
<evidence type="ECO:0000256" key="1">
    <source>
        <dbReference type="ARBA" id="ARBA00022737"/>
    </source>
</evidence>
<dbReference type="GO" id="GO:0000712">
    <property type="term" value="P:resolution of meiotic recombination intermediates"/>
    <property type="evidence" value="ECO:0007669"/>
    <property type="project" value="TreeGrafter"/>
</dbReference>
<feature type="domain" description="Helicase C-terminal" evidence="8">
    <location>
        <begin position="493"/>
        <end position="682"/>
    </location>
</feature>
<dbReference type="FunFam" id="1.10.150.20:FF:000004">
    <property type="entry name" value="U5 small nuclear ribonucleoprotein helicase"/>
    <property type="match status" value="1"/>
</dbReference>
<evidence type="ECO:0000256" key="4">
    <source>
        <dbReference type="ARBA" id="ARBA00022806"/>
    </source>
</evidence>
<dbReference type="Gene3D" id="1.10.150.20">
    <property type="entry name" value="5' to 3' exonuclease, C-terminal subdomain"/>
    <property type="match status" value="1"/>
</dbReference>
<dbReference type="Gene3D" id="1.10.10.10">
    <property type="entry name" value="Winged helix-like DNA-binding domain superfamily/Winged helix DNA-binding domain"/>
    <property type="match status" value="1"/>
</dbReference>
<feature type="region of interest" description="Disordered" evidence="6">
    <location>
        <begin position="201"/>
        <end position="278"/>
    </location>
</feature>
<proteinExistence type="predicted"/>
<dbReference type="PANTHER" id="PTHR47961">
    <property type="entry name" value="DNA POLYMERASE THETA, PUTATIVE (AFU_ORTHOLOGUE AFUA_1G05260)-RELATED"/>
    <property type="match status" value="1"/>
</dbReference>
<dbReference type="InterPro" id="IPR004179">
    <property type="entry name" value="Sec63-dom"/>
</dbReference>
<keyword evidence="2" id="KW-0547">Nucleotide-binding</keyword>
<dbReference type="FunFam" id="3.40.50.300:FF:000062">
    <property type="entry name" value="U5 small nuclear ribonucleoprotein helicase"/>
    <property type="match status" value="1"/>
</dbReference>
<dbReference type="GO" id="GO:0003676">
    <property type="term" value="F:nucleic acid binding"/>
    <property type="evidence" value="ECO:0007669"/>
    <property type="project" value="InterPro"/>
</dbReference>
<dbReference type="Pfam" id="PF18149">
    <property type="entry name" value="Helicase_PWI"/>
    <property type="match status" value="1"/>
</dbReference>
<dbReference type="FunFam" id="1.10.3380.10:FF:000001">
    <property type="entry name" value="U5 small nuclear ribonucleoprotein helicase"/>
    <property type="match status" value="1"/>
</dbReference>
<gene>
    <name evidence="9" type="ORF">M407DRAFT_221661</name>
</gene>
<dbReference type="GO" id="GO:0016787">
    <property type="term" value="F:hydrolase activity"/>
    <property type="evidence" value="ECO:0007669"/>
    <property type="project" value="UniProtKB-KW"/>
</dbReference>
<dbReference type="GO" id="GO:0005634">
    <property type="term" value="C:nucleus"/>
    <property type="evidence" value="ECO:0007669"/>
    <property type="project" value="TreeGrafter"/>
</dbReference>